<keyword evidence="5" id="KW-1185">Reference proteome</keyword>
<dbReference type="STRING" id="478.A7456_07240"/>
<protein>
    <submittedName>
        <fullName evidence="3">EcsC family protein</fullName>
    </submittedName>
</protein>
<feature type="region of interest" description="Disordered" evidence="1">
    <location>
        <begin position="1"/>
        <end position="31"/>
    </location>
</feature>
<name>A0A1B8QH88_MORNO</name>
<feature type="compositionally biased region" description="Polar residues" evidence="1">
    <location>
        <begin position="274"/>
        <end position="285"/>
    </location>
</feature>
<feature type="region of interest" description="Disordered" evidence="1">
    <location>
        <begin position="145"/>
        <end position="180"/>
    </location>
</feature>
<evidence type="ECO:0000313" key="4">
    <source>
        <dbReference type="Proteomes" id="UP000092575"/>
    </source>
</evidence>
<dbReference type="AlphaFoldDB" id="A0A1B8QH88"/>
<evidence type="ECO:0000256" key="1">
    <source>
        <dbReference type="SAM" id="MobiDB-lite"/>
    </source>
</evidence>
<dbReference type="Proteomes" id="UP000594834">
    <property type="component" value="Chromosome"/>
</dbReference>
<organism evidence="2 4">
    <name type="scientific">Moraxella nonliquefaciens</name>
    <dbReference type="NCBI Taxonomy" id="478"/>
    <lineage>
        <taxon>Bacteria</taxon>
        <taxon>Pseudomonadati</taxon>
        <taxon>Pseudomonadota</taxon>
        <taxon>Gammaproteobacteria</taxon>
        <taxon>Moraxellales</taxon>
        <taxon>Moraxellaceae</taxon>
        <taxon>Moraxella</taxon>
    </lineage>
</organism>
<dbReference type="InterPro" id="IPR024787">
    <property type="entry name" value="EcsC"/>
</dbReference>
<evidence type="ECO:0000313" key="3">
    <source>
        <dbReference type="EMBL" id="QPT44953.1"/>
    </source>
</evidence>
<reference evidence="3 5" key="2">
    <citation type="submission" date="2020-12" db="EMBL/GenBank/DDBJ databases">
        <title>FDA dAtabase for Regulatory Grade micrObial Sequences (FDA-ARGOS): Supporting development and validation of Infectious Disease Dx tests.</title>
        <authorList>
            <person name="Sproer C."/>
            <person name="Gronow S."/>
            <person name="Severitt S."/>
            <person name="Schroder I."/>
            <person name="Tallon L."/>
            <person name="Sadzewicz L."/>
            <person name="Zhao X."/>
            <person name="Boylan J."/>
            <person name="Ott S."/>
            <person name="Bowen H."/>
            <person name="Vavikolanu K."/>
            <person name="Mehta A."/>
            <person name="Aluvathingal J."/>
            <person name="Nadendla S."/>
            <person name="Lowell S."/>
            <person name="Myers T."/>
            <person name="Yan Y."/>
            <person name="Sichtig H."/>
        </authorList>
    </citation>
    <scope>NUCLEOTIDE SEQUENCE [LARGE SCALE GENOMIC DNA]</scope>
    <source>
        <strain evidence="3 5">FDAARGOS_869</strain>
    </source>
</reference>
<feature type="compositionally biased region" description="Basic and acidic residues" evidence="1">
    <location>
        <begin position="168"/>
        <end position="180"/>
    </location>
</feature>
<dbReference type="Pfam" id="PF12787">
    <property type="entry name" value="EcsC"/>
    <property type="match status" value="1"/>
</dbReference>
<dbReference type="EMBL" id="CP065728">
    <property type="protein sequence ID" value="QPT44953.1"/>
    <property type="molecule type" value="Genomic_DNA"/>
</dbReference>
<dbReference type="EMBL" id="LXTW01000037">
    <property type="protein sequence ID" value="OBX82522.1"/>
    <property type="molecule type" value="Genomic_DNA"/>
</dbReference>
<sequence length="658" mass="71715">MANSNKTSNKSKTTTSVIDDYVDQSNSTQKALDDMEVVADNIDIANTSVSDVAVVKLPSDTESDTDNDEQSQSFNKFDDKNLNKGLDTKVAQKFDKISDDTSSNDDSDDSDDSKDSKIDDIKETAQDVKETAWDKIDELTKSIGSAVGFDDKDDDANTQTAQQVAKETAQDAKETAQDVKETAQQVAQDVKETAWDKIDELTKSIGSVVGFDDKDDDTNTPTAQQVAKETAQDVKETAQQVAQDVKETAWDKIDELTKSIGSVVGFDDKDDDTNTPTAQQVAKETAQNKIDELAKQLGAVVNTDEPDDLDVSDGDGLNDDKEDKDDKKDGQKKVDNQVDAKQNHSTTNPSDYYDVGGIGGLLTKVGAYLGRNYQDKNYQGVDLHDSTTTKHPFYIQNSTLGGSFVKSIFGKKVTVAHHLADKFISDDKLNAISQSVYEKIAELARAWALRTLPVDPKTLSSTQKDELAQSLANQNRALATAGGVTGFFGLTGVVMDTAWLLLVALRTVYQLSAVYGVPLTKKEGIKMAYSVLSGADLDKMQEKQIILTALALAKKTLVYAGENGLKEELIKLSSSNINIDDFDGLLKFTHLDKLVEKYGIDINGLNTHWSHRLVAVSAVGVAAHYNHRLIDEIIGTAMATFKADEMLSVEYQGDESGE</sequence>
<feature type="compositionally biased region" description="Basic and acidic residues" evidence="1">
    <location>
        <begin position="113"/>
        <end position="131"/>
    </location>
</feature>
<feature type="compositionally biased region" description="Acidic residues" evidence="1">
    <location>
        <begin position="304"/>
        <end position="317"/>
    </location>
</feature>
<evidence type="ECO:0000313" key="2">
    <source>
        <dbReference type="EMBL" id="OBX82522.1"/>
    </source>
</evidence>
<feature type="region of interest" description="Disordered" evidence="1">
    <location>
        <begin position="263"/>
        <end position="285"/>
    </location>
</feature>
<feature type="compositionally biased region" description="Basic and acidic residues" evidence="1">
    <location>
        <begin position="76"/>
        <end position="99"/>
    </location>
</feature>
<reference evidence="2 4" key="1">
    <citation type="submission" date="2016-05" db="EMBL/GenBank/DDBJ databases">
        <title>Draft genome sequence of Moraxella nonliquefaciens CCUG 348T.</title>
        <authorList>
            <person name="Salva-Serra F."/>
            <person name="Engstrom-Jakobsson H."/>
            <person name="Thorell K."/>
            <person name="Gonzales-Siles L."/>
            <person name="Karlsson R."/>
            <person name="Boulund F."/>
            <person name="Engstrand L."/>
            <person name="Kristiansson E."/>
            <person name="Moore E."/>
        </authorList>
    </citation>
    <scope>NUCLEOTIDE SEQUENCE [LARGE SCALE GENOMIC DNA]</scope>
    <source>
        <strain evidence="2 4">CCUG 348</strain>
    </source>
</reference>
<feature type="region of interest" description="Disordered" evidence="1">
    <location>
        <begin position="207"/>
        <end position="231"/>
    </location>
</feature>
<feature type="compositionally biased region" description="Basic and acidic residues" evidence="1">
    <location>
        <begin position="318"/>
        <end position="342"/>
    </location>
</feature>
<gene>
    <name evidence="2" type="ORF">A7456_07240</name>
    <name evidence="3" type="ORF">I6G26_02700</name>
</gene>
<feature type="region of interest" description="Disordered" evidence="1">
    <location>
        <begin position="58"/>
        <end position="131"/>
    </location>
</feature>
<dbReference type="Proteomes" id="UP000092575">
    <property type="component" value="Unassembled WGS sequence"/>
</dbReference>
<feature type="compositionally biased region" description="Low complexity" evidence="1">
    <location>
        <begin position="1"/>
        <end position="16"/>
    </location>
</feature>
<accession>A0A1B8QH88</accession>
<dbReference type="Gene3D" id="1.20.5.1230">
    <property type="entry name" value="Apolipoprotein A-I"/>
    <property type="match status" value="1"/>
</dbReference>
<feature type="region of interest" description="Disordered" evidence="1">
    <location>
        <begin position="301"/>
        <end position="352"/>
    </location>
</feature>
<dbReference type="RefSeq" id="WP_067010567.1">
    <property type="nucleotide sequence ID" value="NZ_CP065728.1"/>
</dbReference>
<proteinExistence type="predicted"/>
<evidence type="ECO:0000313" key="5">
    <source>
        <dbReference type="Proteomes" id="UP000594834"/>
    </source>
</evidence>
<feature type="compositionally biased region" description="Acidic residues" evidence="1">
    <location>
        <begin position="102"/>
        <end position="112"/>
    </location>
</feature>